<dbReference type="AlphaFoldDB" id="A0A9P0B778"/>
<evidence type="ECO:0000313" key="1">
    <source>
        <dbReference type="EMBL" id="CAH0556814.1"/>
    </source>
</evidence>
<proteinExistence type="predicted"/>
<gene>
    <name evidence="1" type="ORF">MELIAE_LOCUS7681</name>
</gene>
<dbReference type="OrthoDB" id="6779410at2759"/>
<organism evidence="1 2">
    <name type="scientific">Brassicogethes aeneus</name>
    <name type="common">Rape pollen beetle</name>
    <name type="synonym">Meligethes aeneus</name>
    <dbReference type="NCBI Taxonomy" id="1431903"/>
    <lineage>
        <taxon>Eukaryota</taxon>
        <taxon>Metazoa</taxon>
        <taxon>Ecdysozoa</taxon>
        <taxon>Arthropoda</taxon>
        <taxon>Hexapoda</taxon>
        <taxon>Insecta</taxon>
        <taxon>Pterygota</taxon>
        <taxon>Neoptera</taxon>
        <taxon>Endopterygota</taxon>
        <taxon>Coleoptera</taxon>
        <taxon>Polyphaga</taxon>
        <taxon>Cucujiformia</taxon>
        <taxon>Nitidulidae</taxon>
        <taxon>Meligethinae</taxon>
        <taxon>Brassicogethes</taxon>
    </lineage>
</organism>
<accession>A0A9P0B778</accession>
<protein>
    <submittedName>
        <fullName evidence="1">Uncharacterized protein</fullName>
    </submittedName>
</protein>
<dbReference type="Proteomes" id="UP001154078">
    <property type="component" value="Chromosome 5"/>
</dbReference>
<sequence length="165" mass="19172">MYSCIEKALRATEYYSPVSLLRALKNVKERKPYKLIQLQASDFMEFQVNAQNVNYDAAPFSKVTSLELTKTLFQIKYKTSFLQNIFTTVNLRQKMRKGATNDNIAQVKQPRYKIKLPEKKVQAIRSMFPWMPKVDLEYYKAILPKQSSSSVQTAVVNETGKKMKK</sequence>
<evidence type="ECO:0000313" key="2">
    <source>
        <dbReference type="Proteomes" id="UP001154078"/>
    </source>
</evidence>
<name>A0A9P0B778_BRAAE</name>
<keyword evidence="2" id="KW-1185">Reference proteome</keyword>
<reference evidence="1" key="1">
    <citation type="submission" date="2021-12" db="EMBL/GenBank/DDBJ databases">
        <authorList>
            <person name="King R."/>
        </authorList>
    </citation>
    <scope>NUCLEOTIDE SEQUENCE</scope>
</reference>
<dbReference type="EMBL" id="OV121136">
    <property type="protein sequence ID" value="CAH0556814.1"/>
    <property type="molecule type" value="Genomic_DNA"/>
</dbReference>